<organism evidence="1 2">
    <name type="scientific">Priestia megaterium</name>
    <name type="common">Bacillus megaterium</name>
    <dbReference type="NCBI Taxonomy" id="1404"/>
    <lineage>
        <taxon>Bacteria</taxon>
        <taxon>Bacillati</taxon>
        <taxon>Bacillota</taxon>
        <taxon>Bacilli</taxon>
        <taxon>Bacillales</taxon>
        <taxon>Bacillaceae</taxon>
        <taxon>Priestia</taxon>
    </lineage>
</organism>
<sequence length="76" mass="8426">MAKVNVTIQLDLNDEELKKLGITAEQYAESLTAFFHEFASPGLVVCQDVDNEKYGEKIVDSVSCESMIAQVIDESK</sequence>
<accession>A0A6M6E700</accession>
<proteinExistence type="predicted"/>
<dbReference type="EMBL" id="CP045273">
    <property type="protein sequence ID" value="QJX80307.1"/>
    <property type="molecule type" value="Genomic_DNA"/>
</dbReference>
<gene>
    <name evidence="1" type="ORF">FDZ14_29900</name>
</gene>
<keyword evidence="1" id="KW-0614">Plasmid</keyword>
<protein>
    <submittedName>
        <fullName evidence="1">Uncharacterized protein</fullName>
    </submittedName>
</protein>
<name>A0A6M6E700_PRIMG</name>
<dbReference type="AlphaFoldDB" id="A0A6M6E700"/>
<dbReference type="Proteomes" id="UP000501076">
    <property type="component" value="Plasmid pFDU301A"/>
</dbReference>
<evidence type="ECO:0000313" key="2">
    <source>
        <dbReference type="Proteomes" id="UP000501076"/>
    </source>
</evidence>
<reference evidence="1 2" key="1">
    <citation type="submission" date="2019-10" db="EMBL/GenBank/DDBJ databases">
        <title>Complete genome sequences for adaption low water activity.</title>
        <authorList>
            <person name="Zhao L."/>
            <person name="Zhong J."/>
        </authorList>
    </citation>
    <scope>NUCLEOTIDE SEQUENCE [LARGE SCALE GENOMIC DNA]</scope>
    <source>
        <strain evidence="1 2">FDU301</strain>
        <plasmid evidence="2">pfdu301a</plasmid>
    </source>
</reference>
<evidence type="ECO:0000313" key="1">
    <source>
        <dbReference type="EMBL" id="QJX80307.1"/>
    </source>
</evidence>
<dbReference type="RefSeq" id="WP_171778291.1">
    <property type="nucleotide sequence ID" value="NZ_CP045273.1"/>
</dbReference>
<geneLocation type="plasmid" evidence="2">
    <name>pfdu301a</name>
</geneLocation>